<dbReference type="EMBL" id="JABBVZ010000009">
    <property type="protein sequence ID" value="NMP21527.1"/>
    <property type="molecule type" value="Genomic_DNA"/>
</dbReference>
<proteinExistence type="predicted"/>
<feature type="region of interest" description="Disordered" evidence="1">
    <location>
        <begin position="253"/>
        <end position="288"/>
    </location>
</feature>
<organism evidence="2 3">
    <name type="scientific">Sulfobacillus harzensis</name>
    <dbReference type="NCBI Taxonomy" id="2729629"/>
    <lineage>
        <taxon>Bacteria</taxon>
        <taxon>Bacillati</taxon>
        <taxon>Bacillota</taxon>
        <taxon>Clostridia</taxon>
        <taxon>Eubacteriales</taxon>
        <taxon>Clostridiales Family XVII. Incertae Sedis</taxon>
        <taxon>Sulfobacillus</taxon>
    </lineage>
</organism>
<reference evidence="2 3" key="1">
    <citation type="submission" date="2020-04" db="EMBL/GenBank/DDBJ databases">
        <authorList>
            <person name="Zhang R."/>
            <person name="Schippers A."/>
        </authorList>
    </citation>
    <scope>NUCLEOTIDE SEQUENCE [LARGE SCALE GENOMIC DNA]</scope>
    <source>
        <strain evidence="2 3">DSM 109850</strain>
    </source>
</reference>
<evidence type="ECO:0000313" key="2">
    <source>
        <dbReference type="EMBL" id="NMP21527.1"/>
    </source>
</evidence>
<dbReference type="AlphaFoldDB" id="A0A7Y0Q1J5"/>
<keyword evidence="3" id="KW-1185">Reference proteome</keyword>
<evidence type="ECO:0008006" key="4">
    <source>
        <dbReference type="Google" id="ProtNLM"/>
    </source>
</evidence>
<protein>
    <recommendedName>
        <fullName evidence="4">TniQ protein</fullName>
    </recommendedName>
</protein>
<accession>A0A7Y0Q1J5</accession>
<name>A0A7Y0Q1J5_9FIRM</name>
<evidence type="ECO:0000313" key="3">
    <source>
        <dbReference type="Proteomes" id="UP000533476"/>
    </source>
</evidence>
<dbReference type="RefSeq" id="WP_169096968.1">
    <property type="nucleotide sequence ID" value="NZ_JABBVZ010000009.1"/>
</dbReference>
<gene>
    <name evidence="2" type="ORF">HIJ39_04030</name>
</gene>
<evidence type="ECO:0000256" key="1">
    <source>
        <dbReference type="SAM" id="MobiDB-lite"/>
    </source>
</evidence>
<dbReference type="Proteomes" id="UP000533476">
    <property type="component" value="Unassembled WGS sequence"/>
</dbReference>
<comment type="caution">
    <text evidence="2">The sequence shown here is derived from an EMBL/GenBank/DDBJ whole genome shotgun (WGS) entry which is preliminary data.</text>
</comment>
<sequence>MDTPTQFPTDGLLDRATCWTDAWWHPWASLWCLVERWRHANMADPPDAWQIFGNPLKQVTRIHLANFVPDRVTAVFHHPVVADEGALWQCLERPLARGRALRRAHLATCPQCLTRGFHSPFHQFELWHYCPFHRVPLDERCPHCGVERPYGLFKNNKIPPFGCVCGAMGYDEPISIATHQRWCEVGALVIHDPAIQTWTTLPPEGLHRIQQVGVAEEALRTQSERALAGLLAVAAQPHPGSVIPLAWTGHTVGPAPQRRGPIRPGMPRDGSARANHPPVTAREPSPHRTARIHQDLYQTFKCLSRRLRRTLLRHHRRCLDRQRQMPWHIACPYAAAYLAWRDEVEGWRQIEQIDRVPRSQVGVGDWILPLTDWRTSQWLKPIRDQMERREWLNTQDWEDDRQDESEGEHVVLWALRKQFGLLAAMRFRQWLAVMAAAGHSHGYLAVSARPEPPARWRLTLVLVPDVEERMPAAVYWLDSPLANDTAGTWGEGGRARRNAVAWRWCRGSCAPPDTAPDAPRDPNGSQPAG</sequence>